<accession>A0A2U8FNT0</accession>
<evidence type="ECO:0000313" key="2">
    <source>
        <dbReference type="Proteomes" id="UP000244892"/>
    </source>
</evidence>
<gene>
    <name evidence="1" type="ORF">DEH84_00265</name>
</gene>
<dbReference type="PANTHER" id="PTHR46523:SF1">
    <property type="entry name" value="DCTP PYROPHOSPHATASE 1"/>
    <property type="match status" value="1"/>
</dbReference>
<keyword evidence="2" id="KW-1185">Reference proteome</keyword>
<dbReference type="InterPro" id="IPR025984">
    <property type="entry name" value="DCTPP"/>
</dbReference>
<reference evidence="1 2" key="1">
    <citation type="submission" date="2018-05" db="EMBL/GenBank/DDBJ databases">
        <title>complete genome sequence of Aquabacterium olei NBRC 110486.</title>
        <authorList>
            <person name="Tang B."/>
            <person name="Chang J."/>
            <person name="Zhang L."/>
            <person name="Yang H."/>
        </authorList>
    </citation>
    <scope>NUCLEOTIDE SEQUENCE [LARGE SCALE GENOMIC DNA]</scope>
    <source>
        <strain evidence="1 2">NBRC 110486</strain>
    </source>
</reference>
<sequence length="105" mass="11839">MDLTHLQARLRAFAEARNWQPFHTPKNLSMALMVEAAELAEIFQWMTPEESARAADDPATRQHIGEEMADVMLYLVQIAMQTGIDLEAAVQDKLVKNAAKYPKPT</sequence>
<dbReference type="PANTHER" id="PTHR46523">
    <property type="entry name" value="DCTP PYROPHOSPHATASE 1"/>
    <property type="match status" value="1"/>
</dbReference>
<dbReference type="OrthoDB" id="9791898at2"/>
<dbReference type="PIRSF" id="PIRSF029826">
    <property type="entry name" value="UCP029826_pph"/>
    <property type="match status" value="1"/>
</dbReference>
<name>A0A2U8FNT0_9BURK</name>
<keyword evidence="1" id="KW-0378">Hydrolase</keyword>
<protein>
    <submittedName>
        <fullName evidence="1">Nucleotide pyrophosphohydrolase</fullName>
    </submittedName>
</protein>
<dbReference type="EMBL" id="CP029210">
    <property type="protein sequence ID" value="AWI52054.1"/>
    <property type="molecule type" value="Genomic_DNA"/>
</dbReference>
<dbReference type="KEGG" id="aon:DEH84_00265"/>
<proteinExistence type="predicted"/>
<dbReference type="GO" id="GO:0009143">
    <property type="term" value="P:nucleoside triphosphate catabolic process"/>
    <property type="evidence" value="ECO:0007669"/>
    <property type="project" value="InterPro"/>
</dbReference>
<dbReference type="GO" id="GO:0047429">
    <property type="term" value="F:nucleoside triphosphate diphosphatase activity"/>
    <property type="evidence" value="ECO:0007669"/>
    <property type="project" value="InterPro"/>
</dbReference>
<evidence type="ECO:0000313" key="1">
    <source>
        <dbReference type="EMBL" id="AWI52054.1"/>
    </source>
</evidence>
<dbReference type="RefSeq" id="WP_109033772.1">
    <property type="nucleotide sequence ID" value="NZ_CP029210.1"/>
</dbReference>
<dbReference type="AlphaFoldDB" id="A0A2U8FNT0"/>
<dbReference type="InterPro" id="IPR052555">
    <property type="entry name" value="dCTP_Pyrophosphatase"/>
</dbReference>
<dbReference type="Proteomes" id="UP000244892">
    <property type="component" value="Chromosome"/>
</dbReference>
<dbReference type="CDD" id="cd11537">
    <property type="entry name" value="NTP-PPase_RS21-C6_like"/>
    <property type="match status" value="1"/>
</dbReference>
<organism evidence="1 2">
    <name type="scientific">Aquabacterium olei</name>
    <dbReference type="NCBI Taxonomy" id="1296669"/>
    <lineage>
        <taxon>Bacteria</taxon>
        <taxon>Pseudomonadati</taxon>
        <taxon>Pseudomonadota</taxon>
        <taxon>Betaproteobacteria</taxon>
        <taxon>Burkholderiales</taxon>
        <taxon>Aquabacterium</taxon>
    </lineage>
</organism>
<dbReference type="Pfam" id="PF12643">
    <property type="entry name" value="MazG-like"/>
    <property type="match status" value="1"/>
</dbReference>
<dbReference type="SUPFAM" id="SSF101386">
    <property type="entry name" value="all-alpha NTP pyrophosphatases"/>
    <property type="match status" value="1"/>
</dbReference>
<dbReference type="Gene3D" id="1.10.287.1080">
    <property type="entry name" value="MazG-like"/>
    <property type="match status" value="1"/>
</dbReference>